<sequence>MTPDAIAVATVSQNVADQRTRQCVRGIWALQPSRQPLELKIGLQFLLSFKGTEYGQFGYQPGETDSTTFLGIISKAAEFITISPPLVMQVECSSNLDKERQVMERLG</sequence>
<proteinExistence type="predicted"/>
<evidence type="ECO:0000313" key="2">
    <source>
        <dbReference type="Proteomes" id="UP001059893"/>
    </source>
</evidence>
<accession>A0ABQ8NZE3</accession>
<comment type="caution">
    <text evidence="1">The sequence shown here is derived from an EMBL/GenBank/DDBJ whole genome shotgun (WGS) entry which is preliminary data.</text>
</comment>
<gene>
    <name evidence="1" type="ORF">MCOR33_001784</name>
</gene>
<name>A0ABQ8NZE3_PYRGI</name>
<protein>
    <submittedName>
        <fullName evidence="1">Uncharacterized protein</fullName>
    </submittedName>
</protein>
<reference evidence="1" key="1">
    <citation type="submission" date="2021-01" db="EMBL/GenBank/DDBJ databases">
        <title>Deciphering the adaptive evolutionary patterns associated with biogeogrpahic diversity in the finger millet blast pathogen Magnaporthe oryzae in Eastern Africa.</title>
        <authorList>
            <person name="Onyema G."/>
            <person name="Shittu T.A."/>
            <person name="Dodsworth S."/>
            <person name="Devilliers S."/>
            <person name="Muthumeenakshi S."/>
            <person name="Sreenivasaprasad S."/>
        </authorList>
    </citation>
    <scope>NUCLEOTIDE SEQUENCE</scope>
    <source>
        <strain evidence="1">D15/s37</strain>
    </source>
</reference>
<organism evidence="1 2">
    <name type="scientific">Pyricularia grisea</name>
    <name type="common">Crabgrass-specific blast fungus</name>
    <name type="synonym">Magnaporthe grisea</name>
    <dbReference type="NCBI Taxonomy" id="148305"/>
    <lineage>
        <taxon>Eukaryota</taxon>
        <taxon>Fungi</taxon>
        <taxon>Dikarya</taxon>
        <taxon>Ascomycota</taxon>
        <taxon>Pezizomycotina</taxon>
        <taxon>Sordariomycetes</taxon>
        <taxon>Sordariomycetidae</taxon>
        <taxon>Magnaporthales</taxon>
        <taxon>Pyriculariaceae</taxon>
        <taxon>Pyricularia</taxon>
    </lineage>
</organism>
<dbReference type="EMBL" id="JABSND010000018">
    <property type="protein sequence ID" value="KAI6303008.1"/>
    <property type="molecule type" value="Genomic_DNA"/>
</dbReference>
<evidence type="ECO:0000313" key="1">
    <source>
        <dbReference type="EMBL" id="KAI6303008.1"/>
    </source>
</evidence>
<dbReference type="Proteomes" id="UP001059893">
    <property type="component" value="Unassembled WGS sequence"/>
</dbReference>
<keyword evidence="2" id="KW-1185">Reference proteome</keyword>